<comment type="caution">
    <text evidence="2">The sequence shown here is derived from an EMBL/GenBank/DDBJ whole genome shotgun (WGS) entry which is preliminary data.</text>
</comment>
<dbReference type="Proteomes" id="UP000017819">
    <property type="component" value="Unassembled WGS sequence"/>
</dbReference>
<evidence type="ECO:0000313" key="3">
    <source>
        <dbReference type="Proteomes" id="UP000017819"/>
    </source>
</evidence>
<name>V4TG85_9HYPH</name>
<gene>
    <name evidence="2" type="ORF">N177_2007</name>
</gene>
<evidence type="ECO:0000313" key="2">
    <source>
        <dbReference type="EMBL" id="ESR25133.1"/>
    </source>
</evidence>
<dbReference type="AlphaFoldDB" id="V4TG85"/>
<keyword evidence="1" id="KW-1133">Transmembrane helix</keyword>
<organism evidence="2 3">
    <name type="scientific">Lutibaculum baratangense AMV1</name>
    <dbReference type="NCBI Taxonomy" id="631454"/>
    <lineage>
        <taxon>Bacteria</taxon>
        <taxon>Pseudomonadati</taxon>
        <taxon>Pseudomonadota</taxon>
        <taxon>Alphaproteobacteria</taxon>
        <taxon>Hyphomicrobiales</taxon>
        <taxon>Tepidamorphaceae</taxon>
        <taxon>Lutibaculum</taxon>
    </lineage>
</organism>
<sequence length="37" mass="4007">MEGDVHMHDFIKDAAAASVLFAFAATVAIWAQALQQM</sequence>
<feature type="transmembrane region" description="Helical" evidence="1">
    <location>
        <begin position="14"/>
        <end position="34"/>
    </location>
</feature>
<evidence type="ECO:0000256" key="1">
    <source>
        <dbReference type="SAM" id="Phobius"/>
    </source>
</evidence>
<dbReference type="EMBL" id="AWXZ01000026">
    <property type="protein sequence ID" value="ESR25133.1"/>
    <property type="molecule type" value="Genomic_DNA"/>
</dbReference>
<dbReference type="STRING" id="631454.N177_2007"/>
<proteinExistence type="predicted"/>
<protein>
    <submittedName>
        <fullName evidence="2">Uncharacterized protein</fullName>
    </submittedName>
</protein>
<keyword evidence="1" id="KW-0812">Transmembrane</keyword>
<keyword evidence="3" id="KW-1185">Reference proteome</keyword>
<accession>V4TG85</accession>
<keyword evidence="1" id="KW-0472">Membrane</keyword>
<reference evidence="2 3" key="1">
    <citation type="journal article" date="2014" name="Genome Announc.">
        <title>Draft Genome Sequence of Lutibaculum baratangense Strain AMV1T, Isolated from a Mud Volcano in Andamans, India.</title>
        <authorList>
            <person name="Singh A."/>
            <person name="Sreenivas A."/>
            <person name="Sathyanarayana Reddy G."/>
            <person name="Pinnaka A.K."/>
            <person name="Shivaji S."/>
        </authorList>
    </citation>
    <scope>NUCLEOTIDE SEQUENCE [LARGE SCALE GENOMIC DNA]</scope>
    <source>
        <strain evidence="2 3">AMV1</strain>
    </source>
</reference>